<gene>
    <name evidence="2" type="ORF">TWF106_010330</name>
</gene>
<accession>A0A7C8QFP7</accession>
<feature type="region of interest" description="Disordered" evidence="1">
    <location>
        <begin position="233"/>
        <end position="267"/>
    </location>
</feature>
<feature type="region of interest" description="Disordered" evidence="1">
    <location>
        <begin position="337"/>
        <end position="370"/>
    </location>
</feature>
<protein>
    <submittedName>
        <fullName evidence="2">Uncharacterized protein</fullName>
    </submittedName>
</protein>
<feature type="compositionally biased region" description="Polar residues" evidence="1">
    <location>
        <begin position="250"/>
        <end position="267"/>
    </location>
</feature>
<feature type="compositionally biased region" description="Low complexity" evidence="1">
    <location>
        <begin position="337"/>
        <end position="360"/>
    </location>
</feature>
<sequence length="370" mass="41351">MPRRGLFRQANQFGVFDQPGNPLPPQQALPLPAPPGQPQLVPGPPAAATPNPDNLEEMLAAVMPGAFPQFEEGEQVPAAPPAGTPQVPQVPQPVQPNIPLPQQMPLVRKQNRFRRLLNHMHNREFVAQDFHAPPAQKMSWTEVRSKLGAPAPPPDRAKTLYEWDRVRYRMGIRPTFEYMKVAQEQQEQARLQNQAATQQGQWNGQFPQVPLQPVAGPAPAPAAQQPANSPYLLVQTPQGPMYIPQPPAPGTQNPLTGQPTENPWSQQDAKSLATALFLSGMKLTWNAATSMWDAVTAAYNQNFEDRVKLRDQTNQWVNECVRRGYAIPAQRYHQQYGQPGGWPQWGATQPQQPQQQQQGPIPQPFTRRWP</sequence>
<dbReference type="AlphaFoldDB" id="A0A7C8QFP7"/>
<organism evidence="2 3">
    <name type="scientific">Orbilia oligospora</name>
    <name type="common">Nematode-trapping fungus</name>
    <name type="synonym">Arthrobotrys oligospora</name>
    <dbReference type="NCBI Taxonomy" id="2813651"/>
    <lineage>
        <taxon>Eukaryota</taxon>
        <taxon>Fungi</taxon>
        <taxon>Dikarya</taxon>
        <taxon>Ascomycota</taxon>
        <taxon>Pezizomycotina</taxon>
        <taxon>Orbiliomycetes</taxon>
        <taxon>Orbiliales</taxon>
        <taxon>Orbiliaceae</taxon>
        <taxon>Orbilia</taxon>
    </lineage>
</organism>
<name>A0A7C8QFP7_ORBOL</name>
<comment type="caution">
    <text evidence="2">The sequence shown here is derived from an EMBL/GenBank/DDBJ whole genome shotgun (WGS) entry which is preliminary data.</text>
</comment>
<dbReference type="EMBL" id="WIWS01000076">
    <property type="protein sequence ID" value="KAF3211192.1"/>
    <property type="molecule type" value="Genomic_DNA"/>
</dbReference>
<feature type="region of interest" description="Disordered" evidence="1">
    <location>
        <begin position="1"/>
        <end position="52"/>
    </location>
</feature>
<proteinExistence type="predicted"/>
<dbReference type="Proteomes" id="UP000472727">
    <property type="component" value="Unassembled WGS sequence"/>
</dbReference>
<evidence type="ECO:0000313" key="3">
    <source>
        <dbReference type="Proteomes" id="UP000472727"/>
    </source>
</evidence>
<evidence type="ECO:0000256" key="1">
    <source>
        <dbReference type="SAM" id="MobiDB-lite"/>
    </source>
</evidence>
<evidence type="ECO:0000313" key="2">
    <source>
        <dbReference type="EMBL" id="KAF3211192.1"/>
    </source>
</evidence>
<feature type="compositionally biased region" description="Pro residues" evidence="1">
    <location>
        <begin position="21"/>
        <end position="47"/>
    </location>
</feature>
<reference evidence="2 3" key="1">
    <citation type="submission" date="2019-06" db="EMBL/GenBank/DDBJ databases">
        <authorList>
            <person name="Palmer J.M."/>
        </authorList>
    </citation>
    <scope>NUCLEOTIDE SEQUENCE [LARGE SCALE GENOMIC DNA]</scope>
    <source>
        <strain evidence="2 3">TWF106</strain>
    </source>
</reference>